<proteinExistence type="predicted"/>
<comment type="caution">
    <text evidence="2">The sequence shown here is derived from an EMBL/GenBank/DDBJ whole genome shotgun (WGS) entry which is preliminary data.</text>
</comment>
<evidence type="ECO:0000313" key="2">
    <source>
        <dbReference type="EMBL" id="MBB5084060.1"/>
    </source>
</evidence>
<name>A0A7W8ADF3_9ACTN</name>
<feature type="transmembrane region" description="Helical" evidence="1">
    <location>
        <begin position="29"/>
        <end position="47"/>
    </location>
</feature>
<evidence type="ECO:0008006" key="4">
    <source>
        <dbReference type="Google" id="ProtNLM"/>
    </source>
</evidence>
<sequence>MAAELGGAFGKREGGVYVWVGEAFGKRTGFVAFWLCTAVALVSNHFATKVAKYGFMAGTVVPGLILITLFVAWIATGAGWNEATNQAVATVTDDHPHPRWFPSITGLAASVTTRPLLAVTACGRARALTPCCRHRGTRIQANLTRMASPPSRRGVTVTRASCALAIARTIDNPSPSPCPVRARPSR</sequence>
<protein>
    <recommendedName>
        <fullName evidence="4">Amino acid permease</fullName>
    </recommendedName>
</protein>
<dbReference type="EMBL" id="JACHIN010000020">
    <property type="protein sequence ID" value="MBB5084060.1"/>
    <property type="molecule type" value="Genomic_DNA"/>
</dbReference>
<keyword evidence="1" id="KW-0472">Membrane</keyword>
<keyword evidence="3" id="KW-1185">Reference proteome</keyword>
<evidence type="ECO:0000313" key="3">
    <source>
        <dbReference type="Proteomes" id="UP000568380"/>
    </source>
</evidence>
<organism evidence="2 3">
    <name type="scientific">Nonomuraea endophytica</name>
    <dbReference type="NCBI Taxonomy" id="714136"/>
    <lineage>
        <taxon>Bacteria</taxon>
        <taxon>Bacillati</taxon>
        <taxon>Actinomycetota</taxon>
        <taxon>Actinomycetes</taxon>
        <taxon>Streptosporangiales</taxon>
        <taxon>Streptosporangiaceae</taxon>
        <taxon>Nonomuraea</taxon>
    </lineage>
</organism>
<gene>
    <name evidence="2" type="ORF">HNR40_009568</name>
</gene>
<keyword evidence="1" id="KW-1133">Transmembrane helix</keyword>
<accession>A0A7W8ADF3</accession>
<feature type="transmembrane region" description="Helical" evidence="1">
    <location>
        <begin position="54"/>
        <end position="75"/>
    </location>
</feature>
<keyword evidence="1" id="KW-0812">Transmembrane</keyword>
<dbReference type="Proteomes" id="UP000568380">
    <property type="component" value="Unassembled WGS sequence"/>
</dbReference>
<evidence type="ECO:0000256" key="1">
    <source>
        <dbReference type="SAM" id="Phobius"/>
    </source>
</evidence>
<reference evidence="2 3" key="1">
    <citation type="submission" date="2020-08" db="EMBL/GenBank/DDBJ databases">
        <title>Genomic Encyclopedia of Type Strains, Phase IV (KMG-IV): sequencing the most valuable type-strain genomes for metagenomic binning, comparative biology and taxonomic classification.</title>
        <authorList>
            <person name="Goeker M."/>
        </authorList>
    </citation>
    <scope>NUCLEOTIDE SEQUENCE [LARGE SCALE GENOMIC DNA]</scope>
    <source>
        <strain evidence="2 3">DSM 45385</strain>
    </source>
</reference>
<dbReference type="AlphaFoldDB" id="A0A7W8ADF3"/>